<dbReference type="RefSeq" id="WP_311422935.1">
    <property type="nucleotide sequence ID" value="NZ_JAVREH010000010.1"/>
</dbReference>
<dbReference type="Pfam" id="PF03641">
    <property type="entry name" value="Lysine_decarbox"/>
    <property type="match status" value="1"/>
</dbReference>
<dbReference type="Gene3D" id="3.40.50.450">
    <property type="match status" value="1"/>
</dbReference>
<proteinExistence type="inferred from homology"/>
<accession>A0ABU2J9W5</accession>
<dbReference type="InterPro" id="IPR005269">
    <property type="entry name" value="LOG"/>
</dbReference>
<keyword evidence="4" id="KW-1185">Reference proteome</keyword>
<dbReference type="Proteomes" id="UP001183176">
    <property type="component" value="Unassembled WGS sequence"/>
</dbReference>
<reference evidence="4" key="1">
    <citation type="submission" date="2023-07" db="EMBL/GenBank/DDBJ databases">
        <title>30 novel species of actinomycetes from the DSMZ collection.</title>
        <authorList>
            <person name="Nouioui I."/>
        </authorList>
    </citation>
    <scope>NUCLEOTIDE SEQUENCE [LARGE SCALE GENOMIC DNA]</scope>
    <source>
        <strain evidence="4">DSM 44399</strain>
    </source>
</reference>
<dbReference type="SUPFAM" id="SSF102405">
    <property type="entry name" value="MCP/YpsA-like"/>
    <property type="match status" value="1"/>
</dbReference>
<organism evidence="3 4">
    <name type="scientific">Jatrophihabitans lederbergiae</name>
    <dbReference type="NCBI Taxonomy" id="3075547"/>
    <lineage>
        <taxon>Bacteria</taxon>
        <taxon>Bacillati</taxon>
        <taxon>Actinomycetota</taxon>
        <taxon>Actinomycetes</taxon>
        <taxon>Jatrophihabitantales</taxon>
        <taxon>Jatrophihabitantaceae</taxon>
        <taxon>Jatrophihabitans</taxon>
    </lineage>
</organism>
<sequence length="180" mass="19070">MAAICVFCASSPGIDESYLRLAGDVGARIGNGGHRLVSGGGRVSMMGAVAVAARAHGAHTLGVIPKHLIPLEVADSDADELVVVDTMRERKAVMDERSDAFLVLPGGIGTLEEFFEVWTAGSLGMHPKPVVVLDLDGFYAPLWNFIGSLVERGFVRDAAWTGLHRATNLDEAFAVIEAVL</sequence>
<dbReference type="InterPro" id="IPR031100">
    <property type="entry name" value="LOG_fam"/>
</dbReference>
<dbReference type="PANTHER" id="PTHR31223:SF70">
    <property type="entry name" value="LOG FAMILY PROTEIN YJL055W"/>
    <property type="match status" value="1"/>
</dbReference>
<evidence type="ECO:0000313" key="3">
    <source>
        <dbReference type="EMBL" id="MDT0261781.1"/>
    </source>
</evidence>
<evidence type="ECO:0000313" key="4">
    <source>
        <dbReference type="Proteomes" id="UP001183176"/>
    </source>
</evidence>
<protein>
    <recommendedName>
        <fullName evidence="2">Cytokinin riboside 5'-monophosphate phosphoribohydrolase</fullName>
        <ecNumber evidence="2">3.2.2.n1</ecNumber>
    </recommendedName>
</protein>
<comment type="catalytic activity">
    <reaction evidence="2">
        <text>9-ribosyl-trans-zeatin 5'-phosphate + H2O = trans-zeatin + D-ribose 5-phosphate</text>
        <dbReference type="Rhea" id="RHEA:48564"/>
        <dbReference type="ChEBI" id="CHEBI:15377"/>
        <dbReference type="ChEBI" id="CHEBI:16522"/>
        <dbReference type="ChEBI" id="CHEBI:78346"/>
        <dbReference type="ChEBI" id="CHEBI:87947"/>
        <dbReference type="EC" id="3.2.2.n1"/>
    </reaction>
</comment>
<dbReference type="EC" id="3.2.2.n1" evidence="2"/>
<comment type="catalytic activity">
    <reaction evidence="2">
        <text>N(6)-(dimethylallyl)adenosine 5'-phosphate + H2O = N(6)-dimethylallyladenine + D-ribose 5-phosphate</text>
        <dbReference type="Rhea" id="RHEA:48560"/>
        <dbReference type="ChEBI" id="CHEBI:15377"/>
        <dbReference type="ChEBI" id="CHEBI:17660"/>
        <dbReference type="ChEBI" id="CHEBI:57526"/>
        <dbReference type="ChEBI" id="CHEBI:78346"/>
        <dbReference type="EC" id="3.2.2.n1"/>
    </reaction>
</comment>
<comment type="similarity">
    <text evidence="1 2">Belongs to the LOG family.</text>
</comment>
<evidence type="ECO:0000256" key="1">
    <source>
        <dbReference type="ARBA" id="ARBA00006763"/>
    </source>
</evidence>
<dbReference type="NCBIfam" id="TIGR00730">
    <property type="entry name" value="Rossman fold protein, TIGR00730 family"/>
    <property type="match status" value="1"/>
</dbReference>
<dbReference type="EMBL" id="JAVREH010000010">
    <property type="protein sequence ID" value="MDT0261781.1"/>
    <property type="molecule type" value="Genomic_DNA"/>
</dbReference>
<evidence type="ECO:0000256" key="2">
    <source>
        <dbReference type="RuleBase" id="RU363015"/>
    </source>
</evidence>
<keyword evidence="2" id="KW-0203">Cytokinin biosynthesis</keyword>
<comment type="caution">
    <text evidence="3">The sequence shown here is derived from an EMBL/GenBank/DDBJ whole genome shotgun (WGS) entry which is preliminary data.</text>
</comment>
<keyword evidence="2" id="KW-0378">Hydrolase</keyword>
<name>A0ABU2J9W5_9ACTN</name>
<dbReference type="PANTHER" id="PTHR31223">
    <property type="entry name" value="LOG FAMILY PROTEIN YJL055W"/>
    <property type="match status" value="1"/>
</dbReference>
<gene>
    <name evidence="3" type="ORF">RM423_10275</name>
</gene>